<evidence type="ECO:0000256" key="1">
    <source>
        <dbReference type="ARBA" id="ARBA00007613"/>
    </source>
</evidence>
<dbReference type="Proteomes" id="UP000635071">
    <property type="component" value="Unassembled WGS sequence"/>
</dbReference>
<dbReference type="NCBIfam" id="TIGR01845">
    <property type="entry name" value="outer_NodT"/>
    <property type="match status" value="1"/>
</dbReference>
<keyword evidence="4" id="KW-1185">Reference proteome</keyword>
<keyword evidence="2" id="KW-1134">Transmembrane beta strand</keyword>
<dbReference type="InterPro" id="IPR010131">
    <property type="entry name" value="MdtP/NodT-like"/>
</dbReference>
<dbReference type="Pfam" id="PF02321">
    <property type="entry name" value="OEP"/>
    <property type="match status" value="2"/>
</dbReference>
<organism evidence="3 4">
    <name type="scientific">Sandarakinorhabdus glacialis</name>
    <dbReference type="NCBI Taxonomy" id="1614636"/>
    <lineage>
        <taxon>Bacteria</taxon>
        <taxon>Pseudomonadati</taxon>
        <taxon>Pseudomonadota</taxon>
        <taxon>Alphaproteobacteria</taxon>
        <taxon>Sphingomonadales</taxon>
        <taxon>Sphingosinicellaceae</taxon>
        <taxon>Sandarakinorhabdus</taxon>
    </lineage>
</organism>
<proteinExistence type="inferred from homology"/>
<evidence type="ECO:0000313" key="4">
    <source>
        <dbReference type="Proteomes" id="UP000635071"/>
    </source>
</evidence>
<dbReference type="PANTHER" id="PTHR30203">
    <property type="entry name" value="OUTER MEMBRANE CATION EFFLUX PROTEIN"/>
    <property type="match status" value="1"/>
</dbReference>
<dbReference type="EMBL" id="BMJM01000002">
    <property type="protein sequence ID" value="GGE03275.1"/>
    <property type="molecule type" value="Genomic_DNA"/>
</dbReference>
<dbReference type="SUPFAM" id="SSF56954">
    <property type="entry name" value="Outer membrane efflux proteins (OEP)"/>
    <property type="match status" value="1"/>
</dbReference>
<keyword evidence="2" id="KW-0449">Lipoprotein</keyword>
<name>A0A917E4W6_9SPHN</name>
<dbReference type="PROSITE" id="PS51257">
    <property type="entry name" value="PROKAR_LIPOPROTEIN"/>
    <property type="match status" value="1"/>
</dbReference>
<keyword evidence="2" id="KW-0564">Palmitate</keyword>
<dbReference type="PANTHER" id="PTHR30203:SF21">
    <property type="entry name" value="OUTER MEMBRANE COMPONENT OF MULTIDRUG EFFLUX PUMP-RELATED"/>
    <property type="match status" value="1"/>
</dbReference>
<evidence type="ECO:0000256" key="2">
    <source>
        <dbReference type="RuleBase" id="RU362097"/>
    </source>
</evidence>
<comment type="subcellular location">
    <subcellularLocation>
        <location evidence="2">Cell membrane</location>
        <topology evidence="2">Lipid-anchor</topology>
    </subcellularLocation>
</comment>
<dbReference type="InterPro" id="IPR003423">
    <property type="entry name" value="OMP_efflux"/>
</dbReference>
<reference evidence="3" key="2">
    <citation type="submission" date="2020-09" db="EMBL/GenBank/DDBJ databases">
        <authorList>
            <person name="Sun Q."/>
            <person name="Zhou Y."/>
        </authorList>
    </citation>
    <scope>NUCLEOTIDE SEQUENCE</scope>
    <source>
        <strain evidence="3">CGMCC 1.15519</strain>
    </source>
</reference>
<comment type="similarity">
    <text evidence="1 2">Belongs to the outer membrane factor (OMF) (TC 1.B.17) family.</text>
</comment>
<dbReference type="Gene3D" id="1.20.1600.10">
    <property type="entry name" value="Outer membrane efflux proteins (OEP)"/>
    <property type="match status" value="1"/>
</dbReference>
<reference evidence="3" key="1">
    <citation type="journal article" date="2014" name="Int. J. Syst. Evol. Microbiol.">
        <title>Complete genome sequence of Corynebacterium casei LMG S-19264T (=DSM 44701T), isolated from a smear-ripened cheese.</title>
        <authorList>
            <consortium name="US DOE Joint Genome Institute (JGI-PGF)"/>
            <person name="Walter F."/>
            <person name="Albersmeier A."/>
            <person name="Kalinowski J."/>
            <person name="Ruckert C."/>
        </authorList>
    </citation>
    <scope>NUCLEOTIDE SEQUENCE</scope>
    <source>
        <strain evidence="3">CGMCC 1.15519</strain>
    </source>
</reference>
<dbReference type="RefSeq" id="WP_188761556.1">
    <property type="nucleotide sequence ID" value="NZ_BMJM01000002.1"/>
</dbReference>
<comment type="caution">
    <text evidence="3">The sequence shown here is derived from an EMBL/GenBank/DDBJ whole genome shotgun (WGS) entry which is preliminary data.</text>
</comment>
<keyword evidence="2" id="KW-0812">Transmembrane</keyword>
<keyword evidence="2" id="KW-0472">Membrane</keyword>
<sequence>MYRIPSLGILLALAACTVGPDYVTPKPPVASAPAFIGSASPAVTSADQPAGNWWQLYQDPILDGLVADTLAANKDIAIAAANLDKARAALRGVRGDRLPSATFDARGGYQRLPSIQSLPGFSRNNGVVDGGISIAYEVDLFGRISRGIEAARGDVAAADADRDAVRVAIVAETTRAYADLGSLAERIRVARRIVVLVDQSVKLTAKRYEAGRATRLNTARAATLRDQVRASVPPLEAERDAALYSLALLTGRTPRDLPPTIHTGATLLHLDRPLPVGDGRALLARRPDVRAAERRLAAQTARIGVATADLYPTISLGASVGSTSTGFGNSLTSSALRFFTGGLLSWNFLNQEAARANIDGANADTAAALAGFDQTILQALRETETALSAFTHELDRRQALGDASAEAAIAVRIVRAQLREGRVDSLSLIDAERSFADTEAALAASNARVITAQIDLFRALGGGWQADATAPAGTAAAM</sequence>
<dbReference type="AlphaFoldDB" id="A0A917E4W6"/>
<gene>
    <name evidence="3" type="ORF">GCM10011529_07160</name>
</gene>
<dbReference type="GO" id="GO:0015562">
    <property type="term" value="F:efflux transmembrane transporter activity"/>
    <property type="evidence" value="ECO:0007669"/>
    <property type="project" value="InterPro"/>
</dbReference>
<accession>A0A917E4W6</accession>
<protein>
    <submittedName>
        <fullName evidence="3">Outer membrane efflux protein</fullName>
    </submittedName>
</protein>
<dbReference type="GO" id="GO:0005886">
    <property type="term" value="C:plasma membrane"/>
    <property type="evidence" value="ECO:0007669"/>
    <property type="project" value="UniProtKB-SubCell"/>
</dbReference>
<evidence type="ECO:0000313" key="3">
    <source>
        <dbReference type="EMBL" id="GGE03275.1"/>
    </source>
</evidence>
<dbReference type="Gene3D" id="2.20.200.10">
    <property type="entry name" value="Outer membrane efflux proteins (OEP)"/>
    <property type="match status" value="1"/>
</dbReference>